<evidence type="ECO:0000313" key="1">
    <source>
        <dbReference type="EMBL" id="SDU82319.1"/>
    </source>
</evidence>
<evidence type="ECO:0008006" key="3">
    <source>
        <dbReference type="Google" id="ProtNLM"/>
    </source>
</evidence>
<gene>
    <name evidence="1" type="ORF">SAMN04488563_6413</name>
</gene>
<dbReference type="Proteomes" id="UP000182977">
    <property type="component" value="Chromosome I"/>
</dbReference>
<name>A0A1H2LN20_9ACTN</name>
<dbReference type="SUPFAM" id="SSF55729">
    <property type="entry name" value="Acyl-CoA N-acyltransferases (Nat)"/>
    <property type="match status" value="1"/>
</dbReference>
<organism evidence="1 2">
    <name type="scientific">Jiangella alkaliphila</name>
    <dbReference type="NCBI Taxonomy" id="419479"/>
    <lineage>
        <taxon>Bacteria</taxon>
        <taxon>Bacillati</taxon>
        <taxon>Actinomycetota</taxon>
        <taxon>Actinomycetes</taxon>
        <taxon>Jiangellales</taxon>
        <taxon>Jiangellaceae</taxon>
        <taxon>Jiangella</taxon>
    </lineage>
</organism>
<reference evidence="2" key="1">
    <citation type="submission" date="2016-10" db="EMBL/GenBank/DDBJ databases">
        <authorList>
            <person name="Varghese N."/>
            <person name="Submissions S."/>
        </authorList>
    </citation>
    <scope>NUCLEOTIDE SEQUENCE [LARGE SCALE GENOMIC DNA]</scope>
    <source>
        <strain evidence="2">DSM 45079</strain>
    </source>
</reference>
<dbReference type="InterPro" id="IPR016181">
    <property type="entry name" value="Acyl_CoA_acyltransferase"/>
</dbReference>
<accession>A0A1H2LN20</accession>
<sequence length="240" mass="24656">MTPHPLLAVLLDAAAGRFPPVDGAVDVLPPLAGGLECATAFTGHAVVSTALPAADVLAADGLPRPPDGYGGAMAPDFLRRLAGPRGGIGELDLILVATGTGPAVLEGDHSGPRADTVIPRRTDFEGHDRVRRARALRQDVRVYGDERGLVTLGRGPAGRRELSIEVPGGAQGRGRGRSLLTDALALVPAGEPVFAAVTPGNARSLRAFLACGFTPVGSEVLVRPDRAVAAAHARPHDIRG</sequence>
<dbReference type="RefSeq" id="WP_046768704.1">
    <property type="nucleotide sequence ID" value="NZ_KQ061227.1"/>
</dbReference>
<dbReference type="OrthoDB" id="7945430at2"/>
<dbReference type="STRING" id="419479.SAMN04488563_6413"/>
<protein>
    <recommendedName>
        <fullName evidence="3">FR47-like protein</fullName>
    </recommendedName>
</protein>
<evidence type="ECO:0000313" key="2">
    <source>
        <dbReference type="Proteomes" id="UP000182977"/>
    </source>
</evidence>
<proteinExistence type="predicted"/>
<dbReference type="AlphaFoldDB" id="A0A1H2LN20"/>
<dbReference type="EMBL" id="LT629791">
    <property type="protein sequence ID" value="SDU82319.1"/>
    <property type="molecule type" value="Genomic_DNA"/>
</dbReference>
<keyword evidence="2" id="KW-1185">Reference proteome</keyword>
<dbReference type="Gene3D" id="3.40.630.30">
    <property type="match status" value="1"/>
</dbReference>